<evidence type="ECO:0000259" key="2">
    <source>
        <dbReference type="PROSITE" id="PS50090"/>
    </source>
</evidence>
<accession>A0A2C5X6Q3</accession>
<dbReference type="EMBL" id="APWK03000045">
    <property type="protein sequence ID" value="PHH53371.1"/>
    <property type="molecule type" value="Genomic_DNA"/>
</dbReference>
<proteinExistence type="predicted"/>
<feature type="compositionally biased region" description="Low complexity" evidence="1">
    <location>
        <begin position="119"/>
        <end position="129"/>
    </location>
</feature>
<evidence type="ECO:0000256" key="1">
    <source>
        <dbReference type="SAM" id="MobiDB-lite"/>
    </source>
</evidence>
<reference evidence="3 4" key="2">
    <citation type="journal article" date="2013" name="IMA Fungus">
        <title>IMA Genome-F 1: Ceratocystis fimbriata: Draft nuclear genome sequence for the plant pathogen, Ceratocystis fimbriata.</title>
        <authorList>
            <person name="Wilken P.M."/>
            <person name="Steenkamp E.T."/>
            <person name="Wingfield M.J."/>
            <person name="de Beer Z.W."/>
            <person name="Wingfield B.D."/>
        </authorList>
    </citation>
    <scope>NUCLEOTIDE SEQUENCE [LARGE SCALE GENOMIC DNA]</scope>
    <source>
        <strain evidence="3 4">CBS 114723</strain>
    </source>
</reference>
<protein>
    <recommendedName>
        <fullName evidence="2">Myb-like domain-containing protein</fullName>
    </recommendedName>
</protein>
<comment type="caution">
    <text evidence="3">The sequence shown here is derived from an EMBL/GenBank/DDBJ whole genome shotgun (WGS) entry which is preliminary data.</text>
</comment>
<reference evidence="3 4" key="1">
    <citation type="journal article" date="2013" name="Fungal Biol.">
        <title>Analysis of microsatellite markers in the genome of the plant pathogen Ceratocystis fimbriata.</title>
        <authorList>
            <person name="Simpson M.C."/>
            <person name="Wilken P.M."/>
            <person name="Coetzee M.P."/>
            <person name="Wingfield M.J."/>
            <person name="Wingfield B.D."/>
        </authorList>
    </citation>
    <scope>NUCLEOTIDE SEQUENCE [LARGE SCALE GENOMIC DNA]</scope>
    <source>
        <strain evidence="3 4">CBS 114723</strain>
    </source>
</reference>
<dbReference type="InterPro" id="IPR001005">
    <property type="entry name" value="SANT/Myb"/>
</dbReference>
<evidence type="ECO:0000313" key="4">
    <source>
        <dbReference type="Proteomes" id="UP000222788"/>
    </source>
</evidence>
<dbReference type="InterPro" id="IPR009057">
    <property type="entry name" value="Homeodomain-like_sf"/>
</dbReference>
<organism evidence="3 4">
    <name type="scientific">Ceratocystis fimbriata CBS 114723</name>
    <dbReference type="NCBI Taxonomy" id="1035309"/>
    <lineage>
        <taxon>Eukaryota</taxon>
        <taxon>Fungi</taxon>
        <taxon>Dikarya</taxon>
        <taxon>Ascomycota</taxon>
        <taxon>Pezizomycotina</taxon>
        <taxon>Sordariomycetes</taxon>
        <taxon>Hypocreomycetidae</taxon>
        <taxon>Microascales</taxon>
        <taxon>Ceratocystidaceae</taxon>
        <taxon>Ceratocystis</taxon>
    </lineage>
</organism>
<dbReference type="SUPFAM" id="SSF46689">
    <property type="entry name" value="Homeodomain-like"/>
    <property type="match status" value="1"/>
</dbReference>
<dbReference type="OrthoDB" id="5334491at2759"/>
<evidence type="ECO:0000313" key="3">
    <source>
        <dbReference type="EMBL" id="PHH53371.1"/>
    </source>
</evidence>
<sequence>MLLPSTIACDAASQRLQSALASPPMSPLSSTSPASTVSDIIATSHSLHAILASTPTLEHKSSLASTQVHTAVLAPSPMLSPAVSPTFAHAPAPLKLHLHNSSHQSQRYAVRNPTPPPTASASTFSTSIITPKRKRTATLDLAESPMPPMASHSSVKRRRIDSGLDTSSLSPAFSLPTLKPCTPKRARTCPEVMPLGLSRSDFDDVWGLEHEQKQEPCSPAVSLMSVASSSASSVFDSTSIASTYDASNSDTEDWTDEDDDALIDIVLKKLRLSRQEWHECARTLGRNRSTISQRWKSLLMGGEIGLKRAHPASCR</sequence>
<dbReference type="PROSITE" id="PS50090">
    <property type="entry name" value="MYB_LIKE"/>
    <property type="match status" value="1"/>
</dbReference>
<gene>
    <name evidence="3" type="ORF">CFIMG_008232RA00001</name>
</gene>
<feature type="domain" description="Myb-like" evidence="2">
    <location>
        <begin position="246"/>
        <end position="299"/>
    </location>
</feature>
<name>A0A2C5X6Q3_9PEZI</name>
<keyword evidence="4" id="KW-1185">Reference proteome</keyword>
<dbReference type="Pfam" id="PF13921">
    <property type="entry name" value="Myb_DNA-bind_6"/>
    <property type="match status" value="1"/>
</dbReference>
<dbReference type="AlphaFoldDB" id="A0A2C5X6Q3"/>
<dbReference type="Proteomes" id="UP000222788">
    <property type="component" value="Unassembled WGS sequence"/>
</dbReference>
<feature type="region of interest" description="Disordered" evidence="1">
    <location>
        <begin position="107"/>
        <end position="129"/>
    </location>
</feature>
<dbReference type="Gene3D" id="1.10.10.60">
    <property type="entry name" value="Homeodomain-like"/>
    <property type="match status" value="1"/>
</dbReference>